<dbReference type="EMBL" id="BAABHA010000010">
    <property type="protein sequence ID" value="GAA4385576.1"/>
    <property type="molecule type" value="Genomic_DNA"/>
</dbReference>
<dbReference type="Proteomes" id="UP001500454">
    <property type="component" value="Unassembled WGS sequence"/>
</dbReference>
<dbReference type="SMART" id="SM00342">
    <property type="entry name" value="HTH_ARAC"/>
    <property type="match status" value="1"/>
</dbReference>
<comment type="caution">
    <text evidence="10">The sequence shown here is derived from an EMBL/GenBank/DDBJ whole genome shotgun (WGS) entry which is preliminary data.</text>
</comment>
<dbReference type="PANTHER" id="PTHR10815:SF13">
    <property type="entry name" value="METHYLATED-DNA--PROTEIN-CYSTEINE METHYLTRANSFERASE"/>
    <property type="match status" value="1"/>
</dbReference>
<sequence length="298" mass="32132">MQTSLFPPTFTAVPEAPAATDYQRVAQAIRFLEENFRRQPSLDDVAAAVHLSPFHFQRLFSEWAGISPKRFVQYLTADFLKARLAEAGSLAEAAEAAGLSAPSRLHDLFVTLEAVTPQQYRTGGEGVRIGYGVHETPFGPALLAATERGICSLALLGAASPEAALTDLQKAWPRAALVNDAAQTAPLLGQAFATTPSRPLHLLVRGTNFQVKVWEALLRIPLGQLVSYQHIAQAIGQPKALQAVGSAVGANPVAYLIPCHRVIRKEGVLGEYRWGSTTKKAIIGWEMAQTELQAGQFA</sequence>
<dbReference type="Pfam" id="PF12833">
    <property type="entry name" value="HTH_18"/>
    <property type="match status" value="1"/>
</dbReference>
<keyword evidence="4" id="KW-0227">DNA damage</keyword>
<evidence type="ECO:0000256" key="1">
    <source>
        <dbReference type="ARBA" id="ARBA00001286"/>
    </source>
</evidence>
<dbReference type="InterPro" id="IPR009057">
    <property type="entry name" value="Homeodomain-like_sf"/>
</dbReference>
<dbReference type="PANTHER" id="PTHR10815">
    <property type="entry name" value="METHYLATED-DNA--PROTEIN-CYSTEINE METHYLTRANSFERASE"/>
    <property type="match status" value="1"/>
</dbReference>
<dbReference type="Gene3D" id="1.10.10.10">
    <property type="entry name" value="Winged helix-like DNA-binding domain superfamily/Winged helix DNA-binding domain"/>
    <property type="match status" value="1"/>
</dbReference>
<keyword evidence="6" id="KW-0804">Transcription</keyword>
<dbReference type="PROSITE" id="PS01124">
    <property type="entry name" value="HTH_ARAC_FAMILY_2"/>
    <property type="match status" value="1"/>
</dbReference>
<dbReference type="InterPro" id="IPR036631">
    <property type="entry name" value="MGMT_N_sf"/>
</dbReference>
<dbReference type="Gene3D" id="1.10.10.60">
    <property type="entry name" value="Homeodomain-like"/>
    <property type="match status" value="1"/>
</dbReference>
<evidence type="ECO:0000313" key="11">
    <source>
        <dbReference type="Proteomes" id="UP001500454"/>
    </source>
</evidence>
<dbReference type="InterPro" id="IPR036388">
    <property type="entry name" value="WH-like_DNA-bd_sf"/>
</dbReference>
<organism evidence="10 11">
    <name type="scientific">Hymenobacter koreensis</name>
    <dbReference type="NCBI Taxonomy" id="1084523"/>
    <lineage>
        <taxon>Bacteria</taxon>
        <taxon>Pseudomonadati</taxon>
        <taxon>Bacteroidota</taxon>
        <taxon>Cytophagia</taxon>
        <taxon>Cytophagales</taxon>
        <taxon>Hymenobacteraceae</taxon>
        <taxon>Hymenobacter</taxon>
    </lineage>
</organism>
<dbReference type="SUPFAM" id="SSF46767">
    <property type="entry name" value="Methylated DNA-protein cysteine methyltransferase, C-terminal domain"/>
    <property type="match status" value="1"/>
</dbReference>
<dbReference type="Gene3D" id="3.30.160.70">
    <property type="entry name" value="Methylated DNA-protein cysteine methyltransferase domain"/>
    <property type="match status" value="1"/>
</dbReference>
<dbReference type="Pfam" id="PF01035">
    <property type="entry name" value="DNA_binding_1"/>
    <property type="match status" value="1"/>
</dbReference>
<evidence type="ECO:0000256" key="5">
    <source>
        <dbReference type="ARBA" id="ARBA00023015"/>
    </source>
</evidence>
<protein>
    <submittedName>
        <fullName evidence="10">Methylated-DNA--[protein]-cysteine S-methyltransferase</fullName>
    </submittedName>
</protein>
<evidence type="ECO:0000256" key="6">
    <source>
        <dbReference type="ARBA" id="ARBA00023163"/>
    </source>
</evidence>
<dbReference type="InterPro" id="IPR014048">
    <property type="entry name" value="MethylDNA_cys_MeTrfase_DNA-bd"/>
</dbReference>
<dbReference type="SUPFAM" id="SSF46689">
    <property type="entry name" value="Homeodomain-like"/>
    <property type="match status" value="1"/>
</dbReference>
<dbReference type="InterPro" id="IPR018060">
    <property type="entry name" value="HTH_AraC"/>
</dbReference>
<comment type="catalytic activity">
    <reaction evidence="8">
        <text>a 6-O-methyl-2'-deoxyguanosine in DNA + L-cysteinyl-[protein] = S-methyl-L-cysteinyl-[protein] + a 2'-deoxyguanosine in DNA</text>
        <dbReference type="Rhea" id="RHEA:24000"/>
        <dbReference type="Rhea" id="RHEA-COMP:10131"/>
        <dbReference type="Rhea" id="RHEA-COMP:10132"/>
        <dbReference type="Rhea" id="RHEA-COMP:11367"/>
        <dbReference type="Rhea" id="RHEA-COMP:11368"/>
        <dbReference type="ChEBI" id="CHEBI:29950"/>
        <dbReference type="ChEBI" id="CHEBI:82612"/>
        <dbReference type="ChEBI" id="CHEBI:85445"/>
        <dbReference type="ChEBI" id="CHEBI:85448"/>
        <dbReference type="EC" id="2.1.1.63"/>
    </reaction>
</comment>
<keyword evidence="2" id="KW-0489">Methyltransferase</keyword>
<reference evidence="11" key="1">
    <citation type="journal article" date="2019" name="Int. J. Syst. Evol. Microbiol.">
        <title>The Global Catalogue of Microorganisms (GCM) 10K type strain sequencing project: providing services to taxonomists for standard genome sequencing and annotation.</title>
        <authorList>
            <consortium name="The Broad Institute Genomics Platform"/>
            <consortium name="The Broad Institute Genome Sequencing Center for Infectious Disease"/>
            <person name="Wu L."/>
            <person name="Ma J."/>
        </authorList>
    </citation>
    <scope>NUCLEOTIDE SEQUENCE [LARGE SCALE GENOMIC DNA]</scope>
    <source>
        <strain evidence="11">JCM 17924</strain>
    </source>
</reference>
<comment type="catalytic activity">
    <reaction evidence="1">
        <text>a 4-O-methyl-thymidine in DNA + L-cysteinyl-[protein] = a thymidine in DNA + S-methyl-L-cysteinyl-[protein]</text>
        <dbReference type="Rhea" id="RHEA:53428"/>
        <dbReference type="Rhea" id="RHEA-COMP:10131"/>
        <dbReference type="Rhea" id="RHEA-COMP:10132"/>
        <dbReference type="Rhea" id="RHEA-COMP:13555"/>
        <dbReference type="Rhea" id="RHEA-COMP:13556"/>
        <dbReference type="ChEBI" id="CHEBI:29950"/>
        <dbReference type="ChEBI" id="CHEBI:82612"/>
        <dbReference type="ChEBI" id="CHEBI:137386"/>
        <dbReference type="ChEBI" id="CHEBI:137387"/>
        <dbReference type="EC" id="2.1.1.63"/>
    </reaction>
</comment>
<accession>A0ABP8J5S6</accession>
<dbReference type="SUPFAM" id="SSF53155">
    <property type="entry name" value="Methylated DNA-protein cysteine methyltransferase domain"/>
    <property type="match status" value="1"/>
</dbReference>
<dbReference type="InterPro" id="IPR036217">
    <property type="entry name" value="MethylDNA_cys_MeTrfase_DNAb"/>
</dbReference>
<evidence type="ECO:0000256" key="7">
    <source>
        <dbReference type="ARBA" id="ARBA00023204"/>
    </source>
</evidence>
<dbReference type="PROSITE" id="PS00374">
    <property type="entry name" value="MGMT"/>
    <property type="match status" value="1"/>
</dbReference>
<evidence type="ECO:0000256" key="2">
    <source>
        <dbReference type="ARBA" id="ARBA00022603"/>
    </source>
</evidence>
<dbReference type="RefSeq" id="WP_345225398.1">
    <property type="nucleotide sequence ID" value="NZ_BAABHA010000010.1"/>
</dbReference>
<keyword evidence="7" id="KW-0234">DNA repair</keyword>
<evidence type="ECO:0000256" key="4">
    <source>
        <dbReference type="ARBA" id="ARBA00022763"/>
    </source>
</evidence>
<keyword evidence="5" id="KW-0805">Transcription regulation</keyword>
<dbReference type="InterPro" id="IPR001497">
    <property type="entry name" value="MethylDNA_cys_MeTrfase_AS"/>
</dbReference>
<evidence type="ECO:0000313" key="10">
    <source>
        <dbReference type="EMBL" id="GAA4385576.1"/>
    </source>
</evidence>
<feature type="domain" description="HTH araC/xylS-type" evidence="9">
    <location>
        <begin position="26"/>
        <end position="123"/>
    </location>
</feature>
<evidence type="ECO:0000256" key="3">
    <source>
        <dbReference type="ARBA" id="ARBA00022679"/>
    </source>
</evidence>
<proteinExistence type="predicted"/>
<keyword evidence="11" id="KW-1185">Reference proteome</keyword>
<gene>
    <name evidence="10" type="ORF">GCM10023186_29080</name>
</gene>
<name>A0ABP8J5S6_9BACT</name>
<evidence type="ECO:0000256" key="8">
    <source>
        <dbReference type="ARBA" id="ARBA00049348"/>
    </source>
</evidence>
<dbReference type="CDD" id="cd06445">
    <property type="entry name" value="ATase"/>
    <property type="match status" value="1"/>
</dbReference>
<dbReference type="NCBIfam" id="TIGR00589">
    <property type="entry name" value="ogt"/>
    <property type="match status" value="1"/>
</dbReference>
<keyword evidence="3" id="KW-0808">Transferase</keyword>
<evidence type="ECO:0000259" key="9">
    <source>
        <dbReference type="PROSITE" id="PS01124"/>
    </source>
</evidence>